<dbReference type="Proteomes" id="UP001177670">
    <property type="component" value="Unassembled WGS sequence"/>
</dbReference>
<feature type="compositionally biased region" description="Basic and acidic residues" evidence="1">
    <location>
        <begin position="79"/>
        <end position="97"/>
    </location>
</feature>
<sequence>MDGKAGVLCWQFCHILLSQSGERAIPGEWNASQITEARIKLRGSSNVSQTGPEPFCPITGGALMQPSEKITTSASVRRYRSDRPMREVNREHGRREPTVPSLCRCTQQCRILKDGSR</sequence>
<dbReference type="AlphaFoldDB" id="A0AA40KYL5"/>
<reference evidence="2" key="1">
    <citation type="submission" date="2021-10" db="EMBL/GenBank/DDBJ databases">
        <title>Melipona bicolor Genome sequencing and assembly.</title>
        <authorList>
            <person name="Araujo N.S."/>
            <person name="Arias M.C."/>
        </authorList>
    </citation>
    <scope>NUCLEOTIDE SEQUENCE</scope>
    <source>
        <strain evidence="2">USP_2M_L1-L4_2017</strain>
        <tissue evidence="2">Whole body</tissue>
    </source>
</reference>
<evidence type="ECO:0000313" key="2">
    <source>
        <dbReference type="EMBL" id="KAK1137658.1"/>
    </source>
</evidence>
<proteinExistence type="predicted"/>
<feature type="region of interest" description="Disordered" evidence="1">
    <location>
        <begin position="71"/>
        <end position="97"/>
    </location>
</feature>
<gene>
    <name evidence="2" type="ORF">K0M31_002156</name>
</gene>
<keyword evidence="3" id="KW-1185">Reference proteome</keyword>
<evidence type="ECO:0000313" key="3">
    <source>
        <dbReference type="Proteomes" id="UP001177670"/>
    </source>
</evidence>
<name>A0AA40KYL5_9HYME</name>
<protein>
    <submittedName>
        <fullName evidence="2">Uncharacterized protein</fullName>
    </submittedName>
</protein>
<organism evidence="2 3">
    <name type="scientific">Melipona bicolor</name>
    <dbReference type="NCBI Taxonomy" id="60889"/>
    <lineage>
        <taxon>Eukaryota</taxon>
        <taxon>Metazoa</taxon>
        <taxon>Ecdysozoa</taxon>
        <taxon>Arthropoda</taxon>
        <taxon>Hexapoda</taxon>
        <taxon>Insecta</taxon>
        <taxon>Pterygota</taxon>
        <taxon>Neoptera</taxon>
        <taxon>Endopterygota</taxon>
        <taxon>Hymenoptera</taxon>
        <taxon>Apocrita</taxon>
        <taxon>Aculeata</taxon>
        <taxon>Apoidea</taxon>
        <taxon>Anthophila</taxon>
        <taxon>Apidae</taxon>
        <taxon>Melipona</taxon>
    </lineage>
</organism>
<accession>A0AA40KYL5</accession>
<evidence type="ECO:0000256" key="1">
    <source>
        <dbReference type="SAM" id="MobiDB-lite"/>
    </source>
</evidence>
<dbReference type="EMBL" id="JAHYIQ010000001">
    <property type="protein sequence ID" value="KAK1137658.1"/>
    <property type="molecule type" value="Genomic_DNA"/>
</dbReference>
<comment type="caution">
    <text evidence="2">The sequence shown here is derived from an EMBL/GenBank/DDBJ whole genome shotgun (WGS) entry which is preliminary data.</text>
</comment>